<evidence type="ECO:0000313" key="1">
    <source>
        <dbReference type="EMBL" id="DAD96064.1"/>
    </source>
</evidence>
<accession>A0A8S5NPA8</accession>
<sequence>MTQQFRFGDMVKSRMHPNKTLGLVVDSGSNQYSYIIRWAHEKGVSQEHTESLEPVPHPDTVRLDWLLDKGAVSVGAAYTEDGDEIEGCVSIREHIYISDSEILGIGETARQAIDAAMREANHD</sequence>
<name>A0A8S5NPA8_9CAUD</name>
<reference evidence="1" key="1">
    <citation type="journal article" date="2021" name="Proc. Natl. Acad. Sci. U.S.A.">
        <title>A Catalog of Tens of Thousands of Viruses from Human Metagenomes Reveals Hidden Associations with Chronic Diseases.</title>
        <authorList>
            <person name="Tisza M.J."/>
            <person name="Buck C.B."/>
        </authorList>
    </citation>
    <scope>NUCLEOTIDE SEQUENCE</scope>
    <source>
        <strain evidence="1">Ctpjm1</strain>
    </source>
</reference>
<protein>
    <submittedName>
        <fullName evidence="1">Uncharacterized protein</fullName>
    </submittedName>
</protein>
<organism evidence="1">
    <name type="scientific">Myoviridae sp. ctpjm1</name>
    <dbReference type="NCBI Taxonomy" id="2826699"/>
    <lineage>
        <taxon>Viruses</taxon>
        <taxon>Duplodnaviria</taxon>
        <taxon>Heunggongvirae</taxon>
        <taxon>Uroviricota</taxon>
        <taxon>Caudoviricetes</taxon>
    </lineage>
</organism>
<dbReference type="EMBL" id="BK015208">
    <property type="protein sequence ID" value="DAD96064.1"/>
    <property type="molecule type" value="Genomic_DNA"/>
</dbReference>
<proteinExistence type="predicted"/>